<evidence type="ECO:0000256" key="1">
    <source>
        <dbReference type="ARBA" id="ARBA00004141"/>
    </source>
</evidence>
<dbReference type="Proteomes" id="UP000332933">
    <property type="component" value="Unassembled WGS sequence"/>
</dbReference>
<dbReference type="PROSITE" id="PS50850">
    <property type="entry name" value="MFS"/>
    <property type="match status" value="1"/>
</dbReference>
<evidence type="ECO:0000259" key="8">
    <source>
        <dbReference type="PROSITE" id="PS50850"/>
    </source>
</evidence>
<accession>A0A485L1Y8</accession>
<dbReference type="InterPro" id="IPR036259">
    <property type="entry name" value="MFS_trans_sf"/>
</dbReference>
<dbReference type="PANTHER" id="PTHR23505:SF79">
    <property type="entry name" value="PROTEIN SPINSTER"/>
    <property type="match status" value="1"/>
</dbReference>
<feature type="transmembrane region" description="Helical" evidence="7">
    <location>
        <begin position="63"/>
        <end position="85"/>
    </location>
</feature>
<keyword evidence="11" id="KW-1185">Reference proteome</keyword>
<feature type="transmembrane region" description="Helical" evidence="7">
    <location>
        <begin position="230"/>
        <end position="249"/>
    </location>
</feature>
<reference evidence="9" key="2">
    <citation type="submission" date="2019-06" db="EMBL/GenBank/DDBJ databases">
        <title>Genomics analysis of Aphanomyces spp. identifies a new class of oomycete effector associated with host adaptation.</title>
        <authorList>
            <person name="Gaulin E."/>
        </authorList>
    </citation>
    <scope>NUCLEOTIDE SEQUENCE</scope>
    <source>
        <strain evidence="9">CBS 578.67</strain>
    </source>
</reference>
<evidence type="ECO:0000313" key="11">
    <source>
        <dbReference type="Proteomes" id="UP000332933"/>
    </source>
</evidence>
<protein>
    <submittedName>
        <fullName evidence="10">Aste57867_14527 protein</fullName>
    </submittedName>
</protein>
<comment type="subcellular location">
    <subcellularLocation>
        <location evidence="1">Membrane</location>
        <topology evidence="1">Multi-pass membrane protein</topology>
    </subcellularLocation>
</comment>
<feature type="transmembrane region" description="Helical" evidence="7">
    <location>
        <begin position="154"/>
        <end position="174"/>
    </location>
</feature>
<evidence type="ECO:0000256" key="6">
    <source>
        <dbReference type="ARBA" id="ARBA00024338"/>
    </source>
</evidence>
<evidence type="ECO:0000313" key="10">
    <source>
        <dbReference type="EMBL" id="VFT91349.1"/>
    </source>
</evidence>
<evidence type="ECO:0000256" key="5">
    <source>
        <dbReference type="ARBA" id="ARBA00023136"/>
    </source>
</evidence>
<name>A0A485L1Y8_9STRA</name>
<dbReference type="EMBL" id="CAADRA010005567">
    <property type="protein sequence ID" value="VFT91349.1"/>
    <property type="molecule type" value="Genomic_DNA"/>
</dbReference>
<dbReference type="AlphaFoldDB" id="A0A485L1Y8"/>
<evidence type="ECO:0000256" key="2">
    <source>
        <dbReference type="ARBA" id="ARBA00022448"/>
    </source>
</evidence>
<gene>
    <name evidence="10" type="primary">Aste57867_14527</name>
    <name evidence="9" type="ORF">As57867_014473</name>
    <name evidence="10" type="ORF">ASTE57867_14527</name>
</gene>
<dbReference type="InterPro" id="IPR044770">
    <property type="entry name" value="MFS_spinster-like"/>
</dbReference>
<sequence length="465" mass="49948">MAVTTENIKATIASPTTAPTWIFVVLCFLHFLNSFDRGIIPGAPAQFQYFLQTSKNTTDTGTLFGLLSSSFVASYSVAIPLFGYLSMSMRRFQLIAIGLAIWSTAVFMCSAAKEANSFNLLFYGRVLSGAGEASFQCIAPPFIDEFAPDNTKTLWLGVYYISAMVGGTSGSIVASGGPSINFGWDSVYACEGLIMMPVMALCLYGIPPAYNAIPADDDDDLASRPTESKSFLGEVWAVCSNAVFVWIAIASAAAAFSSSGVTTFATLLLMGLGVFKSETDANVVMGAQSIMTAMVGTLLGGILLDCACKGAPHMRQYLALRQLIYSLPLCILAMMLSLYVLPDRMWYLAWSAVSHLISASLSPVLMTALFHSVEPSRRALTTGVYTLVLHVLGDVPAPIIMGAIKDSWAPHCNSVKVDGVVKLNPECGQDKDGLIQAMVFPMLWMVWALASFGAAMYLSKKQHNK</sequence>
<comment type="similarity">
    <text evidence="6">Belongs to the major facilitator superfamily. Spinster (TC 2.A.1.49) family.</text>
</comment>
<dbReference type="InterPro" id="IPR011701">
    <property type="entry name" value="MFS"/>
</dbReference>
<feature type="transmembrane region" description="Helical" evidence="7">
    <location>
        <begin position="12"/>
        <end position="32"/>
    </location>
</feature>
<feature type="transmembrane region" description="Helical" evidence="7">
    <location>
        <begin position="347"/>
        <end position="370"/>
    </location>
</feature>
<dbReference type="GO" id="GO:0016020">
    <property type="term" value="C:membrane"/>
    <property type="evidence" value="ECO:0007669"/>
    <property type="project" value="UniProtKB-SubCell"/>
</dbReference>
<feature type="transmembrane region" description="Helical" evidence="7">
    <location>
        <begin position="92"/>
        <end position="113"/>
    </location>
</feature>
<evidence type="ECO:0000256" key="3">
    <source>
        <dbReference type="ARBA" id="ARBA00022692"/>
    </source>
</evidence>
<feature type="domain" description="Major facilitator superfamily (MFS) profile" evidence="8">
    <location>
        <begin position="22"/>
        <end position="462"/>
    </location>
</feature>
<reference evidence="10 11" key="1">
    <citation type="submission" date="2019-03" db="EMBL/GenBank/DDBJ databases">
        <authorList>
            <person name="Gaulin E."/>
            <person name="Dumas B."/>
        </authorList>
    </citation>
    <scope>NUCLEOTIDE SEQUENCE [LARGE SCALE GENOMIC DNA]</scope>
    <source>
        <strain evidence="10">CBS 568.67</strain>
    </source>
</reference>
<dbReference type="Gene3D" id="1.20.1250.20">
    <property type="entry name" value="MFS general substrate transporter like domains"/>
    <property type="match status" value="1"/>
</dbReference>
<feature type="transmembrane region" description="Helical" evidence="7">
    <location>
        <begin position="438"/>
        <end position="458"/>
    </location>
</feature>
<dbReference type="OrthoDB" id="78209at2759"/>
<evidence type="ECO:0000256" key="7">
    <source>
        <dbReference type="SAM" id="Phobius"/>
    </source>
</evidence>
<keyword evidence="4 7" id="KW-1133">Transmembrane helix</keyword>
<keyword evidence="5 7" id="KW-0472">Membrane</keyword>
<feature type="transmembrane region" description="Helical" evidence="7">
    <location>
        <begin position="281"/>
        <end position="303"/>
    </location>
</feature>
<keyword evidence="3 7" id="KW-0812">Transmembrane</keyword>
<dbReference type="EMBL" id="VJMH01005546">
    <property type="protein sequence ID" value="KAF0694610.1"/>
    <property type="molecule type" value="Genomic_DNA"/>
</dbReference>
<feature type="transmembrane region" description="Helical" evidence="7">
    <location>
        <begin position="323"/>
        <end position="341"/>
    </location>
</feature>
<dbReference type="Pfam" id="PF07690">
    <property type="entry name" value="MFS_1"/>
    <property type="match status" value="1"/>
</dbReference>
<dbReference type="InterPro" id="IPR020846">
    <property type="entry name" value="MFS_dom"/>
</dbReference>
<keyword evidence="2" id="KW-0813">Transport</keyword>
<organism evidence="10 11">
    <name type="scientific">Aphanomyces stellatus</name>
    <dbReference type="NCBI Taxonomy" id="120398"/>
    <lineage>
        <taxon>Eukaryota</taxon>
        <taxon>Sar</taxon>
        <taxon>Stramenopiles</taxon>
        <taxon>Oomycota</taxon>
        <taxon>Saprolegniomycetes</taxon>
        <taxon>Saprolegniales</taxon>
        <taxon>Verrucalvaceae</taxon>
        <taxon>Aphanomyces</taxon>
    </lineage>
</organism>
<proteinExistence type="inferred from homology"/>
<dbReference type="PANTHER" id="PTHR23505">
    <property type="entry name" value="SPINSTER"/>
    <property type="match status" value="1"/>
</dbReference>
<evidence type="ECO:0000313" key="9">
    <source>
        <dbReference type="EMBL" id="KAF0694610.1"/>
    </source>
</evidence>
<feature type="transmembrane region" description="Helical" evidence="7">
    <location>
        <begin position="256"/>
        <end position="275"/>
    </location>
</feature>
<dbReference type="GO" id="GO:0022857">
    <property type="term" value="F:transmembrane transporter activity"/>
    <property type="evidence" value="ECO:0007669"/>
    <property type="project" value="InterPro"/>
</dbReference>
<dbReference type="SUPFAM" id="SSF103473">
    <property type="entry name" value="MFS general substrate transporter"/>
    <property type="match status" value="1"/>
</dbReference>
<evidence type="ECO:0000256" key="4">
    <source>
        <dbReference type="ARBA" id="ARBA00022989"/>
    </source>
</evidence>
<feature type="transmembrane region" description="Helical" evidence="7">
    <location>
        <begin position="186"/>
        <end position="210"/>
    </location>
</feature>